<feature type="transmembrane region" description="Helical" evidence="1">
    <location>
        <begin position="84"/>
        <end position="113"/>
    </location>
</feature>
<evidence type="ECO:0000313" key="3">
    <source>
        <dbReference type="Proteomes" id="UP000051957"/>
    </source>
</evidence>
<reference evidence="2 3" key="1">
    <citation type="journal article" date="2015" name="Genome Announc.">
        <title>Expanding the biotechnology potential of lactobacilli through comparative genomics of 213 strains and associated genera.</title>
        <authorList>
            <person name="Sun Z."/>
            <person name="Harris H.M."/>
            <person name="McCann A."/>
            <person name="Guo C."/>
            <person name="Argimon S."/>
            <person name="Zhang W."/>
            <person name="Yang X."/>
            <person name="Jeffery I.B."/>
            <person name="Cooney J.C."/>
            <person name="Kagawa T.F."/>
            <person name="Liu W."/>
            <person name="Song Y."/>
            <person name="Salvetti E."/>
            <person name="Wrobel A."/>
            <person name="Rasinkangas P."/>
            <person name="Parkhill J."/>
            <person name="Rea M.C."/>
            <person name="O'Sullivan O."/>
            <person name="Ritari J."/>
            <person name="Douillard F.P."/>
            <person name="Paul Ross R."/>
            <person name="Yang R."/>
            <person name="Briner A.E."/>
            <person name="Felis G.E."/>
            <person name="de Vos W.M."/>
            <person name="Barrangou R."/>
            <person name="Klaenhammer T.R."/>
            <person name="Caufield P.W."/>
            <person name="Cui Y."/>
            <person name="Zhang H."/>
            <person name="O'Toole P.W."/>
        </authorList>
    </citation>
    <scope>NUCLEOTIDE SEQUENCE [LARGE SCALE GENOMIC DNA]</scope>
    <source>
        <strain evidence="2 3">DSM 5707</strain>
    </source>
</reference>
<dbReference type="PATRIC" id="fig|1423784.4.peg.1558"/>
<dbReference type="GeneID" id="69803403"/>
<accession>A0A0R1Z7P6</accession>
<evidence type="ECO:0000313" key="2">
    <source>
        <dbReference type="EMBL" id="KRM47091.1"/>
    </source>
</evidence>
<sequence length="210" mass="23080">MNDYIAEFRALLGQLSEDERAEAVDFYQEYLQDGGFETYDDCVRELGTPHQLARKVLADYSIRTMEAPSGNQTRGSKPKNDVKTIWLIILAIVSTPVTIPLALGLAGLFVAAIAVVGSLIVAVIAVFVAIITLGVVGLVVGLGTIFTSFWSGIFYLGIALIVAGLLVMLFPAFKWLINELIRGITLFSKWIYNKIVPKNRAEQNRKGDQQ</sequence>
<dbReference type="EMBL" id="AZGK01000003">
    <property type="protein sequence ID" value="KRM47091.1"/>
    <property type="molecule type" value="Genomic_DNA"/>
</dbReference>
<keyword evidence="1" id="KW-1133">Transmembrane helix</keyword>
<gene>
    <name evidence="2" type="ORF">FC51_GL001525</name>
</gene>
<proteinExistence type="predicted"/>
<dbReference type="Proteomes" id="UP000051957">
    <property type="component" value="Unassembled WGS sequence"/>
</dbReference>
<name>A0A0R1Z7P6_9LACO</name>
<organism evidence="2 3">
    <name type="scientific">Lentilactobacillus parabuchneri DSM 5707 = NBRC 107865</name>
    <dbReference type="NCBI Taxonomy" id="1423784"/>
    <lineage>
        <taxon>Bacteria</taxon>
        <taxon>Bacillati</taxon>
        <taxon>Bacillota</taxon>
        <taxon>Bacilli</taxon>
        <taxon>Lactobacillales</taxon>
        <taxon>Lactobacillaceae</taxon>
        <taxon>Lentilactobacillus</taxon>
    </lineage>
</organism>
<dbReference type="AlphaFoldDB" id="A0A0R1Z7P6"/>
<keyword evidence="1" id="KW-0472">Membrane</keyword>
<dbReference type="Pfam" id="PF22564">
    <property type="entry name" value="HAAS"/>
    <property type="match status" value="1"/>
</dbReference>
<protein>
    <recommendedName>
        <fullName evidence="4">Integral membrane protein</fullName>
    </recommendedName>
</protein>
<evidence type="ECO:0008006" key="4">
    <source>
        <dbReference type="Google" id="ProtNLM"/>
    </source>
</evidence>
<comment type="caution">
    <text evidence="2">The sequence shown here is derived from an EMBL/GenBank/DDBJ whole genome shotgun (WGS) entry which is preliminary data.</text>
</comment>
<feature type="transmembrane region" description="Helical" evidence="1">
    <location>
        <begin position="153"/>
        <end position="173"/>
    </location>
</feature>
<dbReference type="RefSeq" id="WP_057910997.1">
    <property type="nucleotide sequence ID" value="NZ_AZGK01000003.1"/>
</dbReference>
<keyword evidence="1" id="KW-0812">Transmembrane</keyword>
<feature type="transmembrane region" description="Helical" evidence="1">
    <location>
        <begin position="119"/>
        <end position="146"/>
    </location>
</feature>
<evidence type="ECO:0000256" key="1">
    <source>
        <dbReference type="SAM" id="Phobius"/>
    </source>
</evidence>